<dbReference type="Gene3D" id="3.30.200.20">
    <property type="entry name" value="Phosphorylase Kinase, domain 1"/>
    <property type="match status" value="1"/>
</dbReference>
<dbReference type="OMA" id="AYFERDH"/>
<dbReference type="GO" id="GO:0005524">
    <property type="term" value="F:ATP binding"/>
    <property type="evidence" value="ECO:0007669"/>
    <property type="project" value="UniProtKB-KW"/>
</dbReference>
<keyword evidence="4" id="KW-0723">Serine/threonine-protein kinase</keyword>
<evidence type="ECO:0000256" key="14">
    <source>
        <dbReference type="ARBA" id="ARBA00047899"/>
    </source>
</evidence>
<keyword evidence="20" id="KW-1185">Reference proteome</keyword>
<evidence type="ECO:0000256" key="17">
    <source>
        <dbReference type="SAM" id="MobiDB-lite"/>
    </source>
</evidence>
<evidence type="ECO:0000256" key="13">
    <source>
        <dbReference type="ARBA" id="ARBA00023306"/>
    </source>
</evidence>
<dbReference type="PROSITE" id="PS00108">
    <property type="entry name" value="PROTEIN_KINASE_ST"/>
    <property type="match status" value="1"/>
</dbReference>
<gene>
    <name evidence="19" type="ORF">W97_08016</name>
</gene>
<dbReference type="Proteomes" id="UP000016924">
    <property type="component" value="Unassembled WGS sequence"/>
</dbReference>
<dbReference type="eggNOG" id="KOG0591">
    <property type="taxonomic scope" value="Eukaryota"/>
</dbReference>
<comment type="subcellular location">
    <subcellularLocation>
        <location evidence="1">Nucleus</location>
    </subcellularLocation>
</comment>
<keyword evidence="5" id="KW-0597">Phosphoprotein</keyword>
<evidence type="ECO:0000256" key="4">
    <source>
        <dbReference type="ARBA" id="ARBA00022527"/>
    </source>
</evidence>
<feature type="domain" description="Protein kinase" evidence="18">
    <location>
        <begin position="7"/>
        <end position="291"/>
    </location>
</feature>
<evidence type="ECO:0000256" key="12">
    <source>
        <dbReference type="ARBA" id="ARBA00023242"/>
    </source>
</evidence>
<dbReference type="EMBL" id="JH767601">
    <property type="protein sequence ID" value="EON68758.1"/>
    <property type="molecule type" value="Genomic_DNA"/>
</dbReference>
<evidence type="ECO:0000256" key="11">
    <source>
        <dbReference type="ARBA" id="ARBA00022840"/>
    </source>
</evidence>
<dbReference type="OrthoDB" id="10250725at2759"/>
<evidence type="ECO:0000313" key="19">
    <source>
        <dbReference type="EMBL" id="EON68758.1"/>
    </source>
</evidence>
<dbReference type="PROSITE" id="PS50011">
    <property type="entry name" value="PROTEIN_KINASE_DOM"/>
    <property type="match status" value="1"/>
</dbReference>
<dbReference type="AlphaFoldDB" id="R7Z3T4"/>
<evidence type="ECO:0000256" key="7">
    <source>
        <dbReference type="ARBA" id="ARBA00022679"/>
    </source>
</evidence>
<accession>R7Z3T4</accession>
<evidence type="ECO:0000256" key="6">
    <source>
        <dbReference type="ARBA" id="ARBA00022618"/>
    </source>
</evidence>
<evidence type="ECO:0000256" key="2">
    <source>
        <dbReference type="ARBA" id="ARBA00006692"/>
    </source>
</evidence>
<dbReference type="GO" id="GO:0051301">
    <property type="term" value="P:cell division"/>
    <property type="evidence" value="ECO:0007669"/>
    <property type="project" value="UniProtKB-KW"/>
</dbReference>
<dbReference type="SUPFAM" id="SSF56112">
    <property type="entry name" value="Protein kinase-like (PK-like)"/>
    <property type="match status" value="1"/>
</dbReference>
<dbReference type="Gene3D" id="1.10.510.10">
    <property type="entry name" value="Transferase(Phosphotransferase) domain 1"/>
    <property type="match status" value="1"/>
</dbReference>
<reference evidence="20" key="1">
    <citation type="submission" date="2012-06" db="EMBL/GenBank/DDBJ databases">
        <title>The genome sequence of Coniosporium apollinis CBS 100218.</title>
        <authorList>
            <consortium name="The Broad Institute Genome Sequencing Platform"/>
            <person name="Cuomo C."/>
            <person name="Gorbushina A."/>
            <person name="Noack S."/>
            <person name="Walker B."/>
            <person name="Young S.K."/>
            <person name="Zeng Q."/>
            <person name="Gargeya S."/>
            <person name="Fitzgerald M."/>
            <person name="Haas B."/>
            <person name="Abouelleil A."/>
            <person name="Alvarado L."/>
            <person name="Arachchi H.M."/>
            <person name="Berlin A.M."/>
            <person name="Chapman S.B."/>
            <person name="Goldberg J."/>
            <person name="Griggs A."/>
            <person name="Gujja S."/>
            <person name="Hansen M."/>
            <person name="Howarth C."/>
            <person name="Imamovic A."/>
            <person name="Larimer J."/>
            <person name="McCowan C."/>
            <person name="Montmayeur A."/>
            <person name="Murphy C."/>
            <person name="Neiman D."/>
            <person name="Pearson M."/>
            <person name="Priest M."/>
            <person name="Roberts A."/>
            <person name="Saif S."/>
            <person name="Shea T."/>
            <person name="Sisk P."/>
            <person name="Sykes S."/>
            <person name="Wortman J."/>
            <person name="Nusbaum C."/>
            <person name="Birren B."/>
        </authorList>
    </citation>
    <scope>NUCLEOTIDE SEQUENCE [LARGE SCALE GENOMIC DNA]</scope>
    <source>
        <strain evidence="20">CBS 100218</strain>
    </source>
</reference>
<keyword evidence="8" id="KW-0547">Nucleotide-binding</keyword>
<feature type="coiled-coil region" evidence="16">
    <location>
        <begin position="311"/>
        <end position="345"/>
    </location>
</feature>
<evidence type="ECO:0000256" key="16">
    <source>
        <dbReference type="SAM" id="Coils"/>
    </source>
</evidence>
<sequence>MTEEEKYEVLEKIGHGSFGVIRKVRRKSDGYVLCRKEISYVRMSQKEKEQLQAELSILKELRHPNIVAYYERDHLKGTQDLHLYMEYCGNGDLGRVIKNLTLKNQFAEEEFVWSIFSQLVTALYRCHYGEDPPEVGRHIMGLGNNAKPLKSKQGHYMILHRDLKPENVFLDADNSVKLGDFGLSKILQSHDFASTYVGTPFYMSPEICAAEKYTLYSDIWSLGCIIYELCAKAPPFNARTHFELIQKIKAGKVAPLPTVYSQELQKVISSCLKVNPNSRPDTTQLLNLPIVKLMRKEQEVVQLGQQMKLEKELASKTLKEANDRMATLEKEKEALRFELDATVRREWEVKARLEIDRQVKIEYDRLCKTFEAEVSKRVAEELAKHPSPATLIASSEAGDDLPRSSTPTLPDQQPHHHRHPSEVDPSDNPSSTDLSALSNLSMDSPFLSKKPLKKSTRTPFTRAKTMWGPTAVAPSPMDIHMAEPSPISIACLSLSPRRQASGTGPAESATGVGKLYPQPRTNRNIFAAAAAAGTALAPLQTALPLSPTPPSFPSPHSSDAELEPDFTASDADDSDEDVVPDLPPSPTRKDSGNTNNDPFKVLATAPPARPGLSRQRTLPQRLGAAPSLFPAQPVGRAVARPASAVPVVATSPSRVRKGRAAGLEPASPTRKVGAVKDVNVGAGAGGTAGGAATGGLKSKKGNDEMLRTAMRNQGQALLLQGRTLVELQQATSNPSSGTGRPPGTSAVDFAVKAVERDRSRERREDVPMWDPERDEMPSPFLVKTTGRIRAGGR</sequence>
<protein>
    <recommendedName>
        <fullName evidence="3">non-specific serine/threonine protein kinase</fullName>
        <ecNumber evidence="3">2.7.11.1</ecNumber>
    </recommendedName>
</protein>
<evidence type="ECO:0000256" key="8">
    <source>
        <dbReference type="ARBA" id="ARBA00022741"/>
    </source>
</evidence>
<keyword evidence="12" id="KW-0539">Nucleus</keyword>
<evidence type="ECO:0000256" key="9">
    <source>
        <dbReference type="ARBA" id="ARBA00022776"/>
    </source>
</evidence>
<keyword evidence="11" id="KW-0067">ATP-binding</keyword>
<feature type="region of interest" description="Disordered" evidence="17">
    <location>
        <begin position="496"/>
        <end position="515"/>
    </location>
</feature>
<comment type="catalytic activity">
    <reaction evidence="15">
        <text>L-seryl-[protein] + ATP = O-phospho-L-seryl-[protein] + ADP + H(+)</text>
        <dbReference type="Rhea" id="RHEA:17989"/>
        <dbReference type="Rhea" id="RHEA-COMP:9863"/>
        <dbReference type="Rhea" id="RHEA-COMP:11604"/>
        <dbReference type="ChEBI" id="CHEBI:15378"/>
        <dbReference type="ChEBI" id="CHEBI:29999"/>
        <dbReference type="ChEBI" id="CHEBI:30616"/>
        <dbReference type="ChEBI" id="CHEBI:83421"/>
        <dbReference type="ChEBI" id="CHEBI:456216"/>
        <dbReference type="EC" id="2.7.11.1"/>
    </reaction>
</comment>
<dbReference type="EC" id="2.7.11.1" evidence="3"/>
<keyword evidence="16" id="KW-0175">Coiled coil</keyword>
<dbReference type="PANTHER" id="PTHR44899">
    <property type="entry name" value="CAMK FAMILY PROTEIN KINASE"/>
    <property type="match status" value="1"/>
</dbReference>
<evidence type="ECO:0000313" key="20">
    <source>
        <dbReference type="Proteomes" id="UP000016924"/>
    </source>
</evidence>
<dbReference type="CDD" id="cd08217">
    <property type="entry name" value="STKc_Nek2"/>
    <property type="match status" value="1"/>
</dbReference>
<evidence type="ECO:0000256" key="15">
    <source>
        <dbReference type="ARBA" id="ARBA00048679"/>
    </source>
</evidence>
<dbReference type="InterPro" id="IPR051131">
    <property type="entry name" value="NEK_Ser/Thr_kinase_NIMA"/>
</dbReference>
<keyword evidence="7" id="KW-0808">Transferase</keyword>
<proteinExistence type="inferred from homology"/>
<dbReference type="InterPro" id="IPR011009">
    <property type="entry name" value="Kinase-like_dom_sf"/>
</dbReference>
<evidence type="ECO:0000256" key="5">
    <source>
        <dbReference type="ARBA" id="ARBA00022553"/>
    </source>
</evidence>
<dbReference type="HOGENOM" id="CLU_000288_63_23_1"/>
<evidence type="ECO:0000256" key="1">
    <source>
        <dbReference type="ARBA" id="ARBA00004123"/>
    </source>
</evidence>
<feature type="compositionally biased region" description="Polar residues" evidence="17">
    <location>
        <begin position="427"/>
        <end position="442"/>
    </location>
</feature>
<organism evidence="19 20">
    <name type="scientific">Coniosporium apollinis (strain CBS 100218)</name>
    <name type="common">Rock-inhabiting black yeast</name>
    <dbReference type="NCBI Taxonomy" id="1168221"/>
    <lineage>
        <taxon>Eukaryota</taxon>
        <taxon>Fungi</taxon>
        <taxon>Dikarya</taxon>
        <taxon>Ascomycota</taxon>
        <taxon>Pezizomycotina</taxon>
        <taxon>Dothideomycetes</taxon>
        <taxon>Dothideomycetes incertae sedis</taxon>
        <taxon>Coniosporium</taxon>
    </lineage>
</organism>
<dbReference type="SMART" id="SM00220">
    <property type="entry name" value="S_TKc"/>
    <property type="match status" value="1"/>
</dbReference>
<keyword evidence="9" id="KW-0498">Mitosis</keyword>
<dbReference type="InterPro" id="IPR000719">
    <property type="entry name" value="Prot_kinase_dom"/>
</dbReference>
<dbReference type="GO" id="GO:0005634">
    <property type="term" value="C:nucleus"/>
    <property type="evidence" value="ECO:0007669"/>
    <property type="project" value="UniProtKB-SubCell"/>
</dbReference>
<evidence type="ECO:0000256" key="10">
    <source>
        <dbReference type="ARBA" id="ARBA00022777"/>
    </source>
</evidence>
<dbReference type="FunFam" id="1.10.510.10:FF:000697">
    <property type="entry name" value="G2-specific protein kinase nimA"/>
    <property type="match status" value="1"/>
</dbReference>
<dbReference type="InterPro" id="IPR008271">
    <property type="entry name" value="Ser/Thr_kinase_AS"/>
</dbReference>
<feature type="compositionally biased region" description="Basic and acidic residues" evidence="17">
    <location>
        <begin position="753"/>
        <end position="776"/>
    </location>
</feature>
<dbReference type="GeneID" id="19905327"/>
<keyword evidence="13" id="KW-0131">Cell cycle</keyword>
<name>R7Z3T4_CONA1</name>
<dbReference type="FunFam" id="3.30.200.20:FF:000525">
    <property type="entry name" value="Serine/threonine-protein kinase KIN3"/>
    <property type="match status" value="1"/>
</dbReference>
<keyword evidence="10 19" id="KW-0418">Kinase</keyword>
<dbReference type="RefSeq" id="XP_007784075.1">
    <property type="nucleotide sequence ID" value="XM_007785885.1"/>
</dbReference>
<keyword evidence="6" id="KW-0132">Cell division</keyword>
<dbReference type="STRING" id="1168221.R7Z3T4"/>
<dbReference type="Pfam" id="PF00069">
    <property type="entry name" value="Pkinase"/>
    <property type="match status" value="2"/>
</dbReference>
<evidence type="ECO:0000259" key="18">
    <source>
        <dbReference type="PROSITE" id="PS50011"/>
    </source>
</evidence>
<dbReference type="PANTHER" id="PTHR44899:SF10">
    <property type="entry name" value="NIMA-RELATED KINASE 2"/>
    <property type="match status" value="1"/>
</dbReference>
<comment type="similarity">
    <text evidence="2">Belongs to the protein kinase superfamily. CAMK Ser/Thr protein kinase family.</text>
</comment>
<comment type="catalytic activity">
    <reaction evidence="14">
        <text>L-threonyl-[protein] + ATP = O-phospho-L-threonyl-[protein] + ADP + H(+)</text>
        <dbReference type="Rhea" id="RHEA:46608"/>
        <dbReference type="Rhea" id="RHEA-COMP:11060"/>
        <dbReference type="Rhea" id="RHEA-COMP:11605"/>
        <dbReference type="ChEBI" id="CHEBI:15378"/>
        <dbReference type="ChEBI" id="CHEBI:30013"/>
        <dbReference type="ChEBI" id="CHEBI:30616"/>
        <dbReference type="ChEBI" id="CHEBI:61977"/>
        <dbReference type="ChEBI" id="CHEBI:456216"/>
        <dbReference type="EC" id="2.7.11.1"/>
    </reaction>
</comment>
<feature type="region of interest" description="Disordered" evidence="17">
    <location>
        <begin position="752"/>
        <end position="793"/>
    </location>
</feature>
<feature type="compositionally biased region" description="Acidic residues" evidence="17">
    <location>
        <begin position="560"/>
        <end position="579"/>
    </location>
</feature>
<evidence type="ECO:0000256" key="3">
    <source>
        <dbReference type="ARBA" id="ARBA00012513"/>
    </source>
</evidence>
<dbReference type="GO" id="GO:0004674">
    <property type="term" value="F:protein serine/threonine kinase activity"/>
    <property type="evidence" value="ECO:0007669"/>
    <property type="project" value="UniProtKB-KW"/>
</dbReference>
<feature type="region of interest" description="Disordered" evidence="17">
    <location>
        <begin position="541"/>
        <end position="614"/>
    </location>
</feature>
<feature type="region of interest" description="Disordered" evidence="17">
    <location>
        <begin position="382"/>
        <end position="471"/>
    </location>
</feature>